<organism evidence="1">
    <name type="scientific">freshwater metagenome</name>
    <dbReference type="NCBI Taxonomy" id="449393"/>
    <lineage>
        <taxon>unclassified sequences</taxon>
        <taxon>metagenomes</taxon>
        <taxon>ecological metagenomes</taxon>
    </lineage>
</organism>
<dbReference type="InterPro" id="IPR036374">
    <property type="entry name" value="OxRdtase_Mopterin-bd_sf"/>
</dbReference>
<dbReference type="SUPFAM" id="SSF56524">
    <property type="entry name" value="Oxidoreductase molybdopterin-binding domain"/>
    <property type="match status" value="1"/>
</dbReference>
<dbReference type="AlphaFoldDB" id="A0A6J6T5S6"/>
<dbReference type="Gene3D" id="3.90.420.10">
    <property type="entry name" value="Oxidoreductase, molybdopterin-binding domain"/>
    <property type="match status" value="1"/>
</dbReference>
<proteinExistence type="predicted"/>
<gene>
    <name evidence="1" type="ORF">UFOPK2786_00858</name>
</gene>
<dbReference type="EMBL" id="CAEZYW010000116">
    <property type="protein sequence ID" value="CAB4742592.1"/>
    <property type="molecule type" value="Genomic_DNA"/>
</dbReference>
<evidence type="ECO:0000313" key="1">
    <source>
        <dbReference type="EMBL" id="CAB4742592.1"/>
    </source>
</evidence>
<protein>
    <submittedName>
        <fullName evidence="1">Unannotated protein</fullName>
    </submittedName>
</protein>
<reference evidence="1" key="1">
    <citation type="submission" date="2020-05" db="EMBL/GenBank/DDBJ databases">
        <authorList>
            <person name="Chiriac C."/>
            <person name="Salcher M."/>
            <person name="Ghai R."/>
            <person name="Kavagutti S V."/>
        </authorList>
    </citation>
    <scope>NUCLEOTIDE SEQUENCE</scope>
</reference>
<sequence>MYGYKSLKWLSGIELGSTVMPGYWEQRGYDIDAWVGESNGRNDDPIV</sequence>
<name>A0A6J6T5S6_9ZZZZ</name>
<accession>A0A6J6T5S6</accession>